<dbReference type="OrthoDB" id="2519157at2759"/>
<proteinExistence type="predicted"/>
<sequence length="533" mass="58974">MSADPSIIATSRQEQTPITSTPNTTRPLSTGSHRDQPPHVPNPTGTSNANTNTESTAADRQTAAAEERAARLHQAEFDRLAASLISSVSNHISDEDLLAADGANFAAWEDFVEERMRGATGAVAYFNRPARNILHERVGRALILNSVHRSLRRGISRLTSAHNMFIDLHTRFQSVSRAAQVNLYRKLTAFNIAEHATTAEMSTHINDLLDEMSGAGVVFTRDFLAGLVLQNGLHSEPELQDEFNRRVEIDFQTSTEERPAMNFESMVRLVDIIRQQQRFQSTNKDAGKPGPMAMRAEPEIPEPTPQQPAGVPSNLAEHPDNIPDAHDFMAMQAGLCWQCRSPDHLLRDCPMRARPANARGRFRGQPQQPTSQQNRQGAGFQSFYPIVTPPGFTGVYPQTQAPQRNTQQTPPQWTNSSNNRPADYYRPPQYRLQRVNQSQQESVGSQRSNRPSANEAGPTSPPEAESTARMVELGDLTEDLANIRFDHFQAEAPNDPPIVDSATSGNQAYITGEGDLTFSGVNNQRVTIHGVLY</sequence>
<keyword evidence="6" id="KW-1185">Reference proteome</keyword>
<dbReference type="AlphaFoldDB" id="A0A5B0PGZ7"/>
<comment type="caution">
    <text evidence="5">The sequence shown here is derived from an EMBL/GenBank/DDBJ whole genome shotgun (WGS) entry which is preliminary data.</text>
</comment>
<evidence type="ECO:0000259" key="3">
    <source>
        <dbReference type="PROSITE" id="PS50158"/>
    </source>
</evidence>
<dbReference type="EMBL" id="VSWC01000054">
    <property type="protein sequence ID" value="KAA1099718.1"/>
    <property type="molecule type" value="Genomic_DNA"/>
</dbReference>
<keyword evidence="1" id="KW-0862">Zinc</keyword>
<accession>A0A5B0PGZ7</accession>
<feature type="compositionally biased region" description="Polar residues" evidence="2">
    <location>
        <begin position="8"/>
        <end position="31"/>
    </location>
</feature>
<protein>
    <recommendedName>
        <fullName evidence="3">CCHC-type domain-containing protein</fullName>
    </recommendedName>
</protein>
<reference evidence="6 7" key="1">
    <citation type="submission" date="2019-05" db="EMBL/GenBank/DDBJ databases">
        <title>Emergence of the Ug99 lineage of the wheat stem rust pathogen through somatic hybridization.</title>
        <authorList>
            <person name="Li F."/>
            <person name="Upadhyaya N.M."/>
            <person name="Sperschneider J."/>
            <person name="Matny O."/>
            <person name="Nguyen-Phuc H."/>
            <person name="Mago R."/>
            <person name="Raley C."/>
            <person name="Miller M.E."/>
            <person name="Silverstein K.A.T."/>
            <person name="Henningsen E."/>
            <person name="Hirsch C.D."/>
            <person name="Visser B."/>
            <person name="Pretorius Z.A."/>
            <person name="Steffenson B.J."/>
            <person name="Schwessinger B."/>
            <person name="Dodds P.N."/>
            <person name="Figueroa M."/>
        </authorList>
    </citation>
    <scope>NUCLEOTIDE SEQUENCE [LARGE SCALE GENOMIC DNA]</scope>
    <source>
        <strain evidence="5">21-0</strain>
        <strain evidence="4 7">Ug99</strain>
    </source>
</reference>
<organism evidence="5 6">
    <name type="scientific">Puccinia graminis f. sp. tritici</name>
    <dbReference type="NCBI Taxonomy" id="56615"/>
    <lineage>
        <taxon>Eukaryota</taxon>
        <taxon>Fungi</taxon>
        <taxon>Dikarya</taxon>
        <taxon>Basidiomycota</taxon>
        <taxon>Pucciniomycotina</taxon>
        <taxon>Pucciniomycetes</taxon>
        <taxon>Pucciniales</taxon>
        <taxon>Pucciniaceae</taxon>
        <taxon>Puccinia</taxon>
    </lineage>
</organism>
<dbReference type="InterPro" id="IPR001878">
    <property type="entry name" value="Znf_CCHC"/>
</dbReference>
<dbReference type="GO" id="GO:0008270">
    <property type="term" value="F:zinc ion binding"/>
    <property type="evidence" value="ECO:0007669"/>
    <property type="project" value="UniProtKB-KW"/>
</dbReference>
<feature type="region of interest" description="Disordered" evidence="2">
    <location>
        <begin position="1"/>
        <end position="69"/>
    </location>
</feature>
<evidence type="ECO:0000313" key="4">
    <source>
        <dbReference type="EMBL" id="KAA1095383.1"/>
    </source>
</evidence>
<feature type="region of interest" description="Disordered" evidence="2">
    <location>
        <begin position="381"/>
        <end position="466"/>
    </location>
</feature>
<evidence type="ECO:0000256" key="2">
    <source>
        <dbReference type="SAM" id="MobiDB-lite"/>
    </source>
</evidence>
<dbReference type="PROSITE" id="PS50158">
    <property type="entry name" value="ZF_CCHC"/>
    <property type="match status" value="1"/>
</dbReference>
<feature type="region of interest" description="Disordered" evidence="2">
    <location>
        <begin position="280"/>
        <end position="321"/>
    </location>
</feature>
<evidence type="ECO:0000313" key="6">
    <source>
        <dbReference type="Proteomes" id="UP000324748"/>
    </source>
</evidence>
<feature type="domain" description="CCHC-type" evidence="3">
    <location>
        <begin position="336"/>
        <end position="350"/>
    </location>
</feature>
<name>A0A5B0PGZ7_PUCGR</name>
<dbReference type="Proteomes" id="UP000325313">
    <property type="component" value="Unassembled WGS sequence"/>
</dbReference>
<feature type="compositionally biased region" description="Low complexity" evidence="2">
    <location>
        <begin position="44"/>
        <end position="64"/>
    </location>
</feature>
<dbReference type="EMBL" id="VDEP01000372">
    <property type="protein sequence ID" value="KAA1095383.1"/>
    <property type="molecule type" value="Genomic_DNA"/>
</dbReference>
<evidence type="ECO:0000313" key="5">
    <source>
        <dbReference type="EMBL" id="KAA1099718.1"/>
    </source>
</evidence>
<feature type="compositionally biased region" description="Polar residues" evidence="2">
    <location>
        <begin position="434"/>
        <end position="452"/>
    </location>
</feature>
<dbReference type="GO" id="GO:0003676">
    <property type="term" value="F:nucleic acid binding"/>
    <property type="evidence" value="ECO:0007669"/>
    <property type="project" value="InterPro"/>
</dbReference>
<gene>
    <name evidence="5" type="ORF">PGT21_050009</name>
    <name evidence="4" type="ORF">PGTUg99_050206</name>
</gene>
<keyword evidence="1" id="KW-0479">Metal-binding</keyword>
<keyword evidence="1" id="KW-0863">Zinc-finger</keyword>
<dbReference type="Pfam" id="PF14223">
    <property type="entry name" value="Retrotran_gag_2"/>
    <property type="match status" value="1"/>
</dbReference>
<dbReference type="Proteomes" id="UP000324748">
    <property type="component" value="Unassembled WGS sequence"/>
</dbReference>
<feature type="compositionally biased region" description="Polar residues" evidence="2">
    <location>
        <begin position="396"/>
        <end position="420"/>
    </location>
</feature>
<evidence type="ECO:0000313" key="7">
    <source>
        <dbReference type="Proteomes" id="UP000325313"/>
    </source>
</evidence>
<evidence type="ECO:0000256" key="1">
    <source>
        <dbReference type="PROSITE-ProRule" id="PRU00047"/>
    </source>
</evidence>